<feature type="region of interest" description="Disordered" evidence="1">
    <location>
        <begin position="183"/>
        <end position="281"/>
    </location>
</feature>
<evidence type="ECO:0000256" key="1">
    <source>
        <dbReference type="SAM" id="MobiDB-lite"/>
    </source>
</evidence>
<feature type="region of interest" description="Disordered" evidence="1">
    <location>
        <begin position="1"/>
        <end position="22"/>
    </location>
</feature>
<organism evidence="2 3">
    <name type="scientific">Aspergillus avenaceus</name>
    <dbReference type="NCBI Taxonomy" id="36643"/>
    <lineage>
        <taxon>Eukaryota</taxon>
        <taxon>Fungi</taxon>
        <taxon>Dikarya</taxon>
        <taxon>Ascomycota</taxon>
        <taxon>Pezizomycotina</taxon>
        <taxon>Eurotiomycetes</taxon>
        <taxon>Eurotiomycetidae</taxon>
        <taxon>Eurotiales</taxon>
        <taxon>Aspergillaceae</taxon>
        <taxon>Aspergillus</taxon>
        <taxon>Aspergillus subgen. Circumdati</taxon>
    </lineage>
</organism>
<protein>
    <submittedName>
        <fullName evidence="2">Uncharacterized protein</fullName>
    </submittedName>
</protein>
<sequence>MDPVREARPCRDCGDVRTSDSPLCNACQQLQDLTHSERNTPPLMQIPLHEEAAASNPEDGGTTVPNTPVPGSPVAASGEGMSREGTAGEVTYLGDAVAPNTPVMSPRGTVGLPSRETTPARAGKGKAVMRVADDDAEKEESEAVEVEREASVDVETTKASQPVKVRYGAACPDCKRSKIRCKHRAELKEGEIGNPPGRKRGRQAKSTASKSETARLAAAEPAKRELRTRFVDTSAEPLSAPMKTRGRPRKRKSPERSEAEVVEDAEAERPPSPKRLKRRGAITAGDSLDIAAQLVTHHEASKKLGEQLQELSERWEEVSDVVLRIQELLRLWLEKYQRGM</sequence>
<dbReference type="Proteomes" id="UP000325780">
    <property type="component" value="Unassembled WGS sequence"/>
</dbReference>
<keyword evidence="3" id="KW-1185">Reference proteome</keyword>
<evidence type="ECO:0000313" key="3">
    <source>
        <dbReference type="Proteomes" id="UP000325780"/>
    </source>
</evidence>
<accession>A0A5N6TJK0</accession>
<gene>
    <name evidence="2" type="ORF">BDV25DRAFT_143625</name>
</gene>
<feature type="compositionally biased region" description="Basic and acidic residues" evidence="1">
    <location>
        <begin position="1"/>
        <end position="18"/>
    </location>
</feature>
<evidence type="ECO:0000313" key="2">
    <source>
        <dbReference type="EMBL" id="KAE8146526.1"/>
    </source>
</evidence>
<name>A0A5N6TJK0_ASPAV</name>
<feature type="compositionally biased region" description="Basic and acidic residues" evidence="1">
    <location>
        <begin position="221"/>
        <end position="230"/>
    </location>
</feature>
<dbReference type="AlphaFoldDB" id="A0A5N6TJK0"/>
<feature type="region of interest" description="Disordered" evidence="1">
    <location>
        <begin position="35"/>
        <end position="159"/>
    </location>
</feature>
<feature type="compositionally biased region" description="Basic residues" evidence="1">
    <location>
        <begin position="244"/>
        <end position="253"/>
    </location>
</feature>
<reference evidence="2 3" key="1">
    <citation type="submission" date="2019-04" db="EMBL/GenBank/DDBJ databases">
        <title>Friends and foes A comparative genomics study of 23 Aspergillus species from section Flavi.</title>
        <authorList>
            <consortium name="DOE Joint Genome Institute"/>
            <person name="Kjaerbolling I."/>
            <person name="Vesth T."/>
            <person name="Frisvad J.C."/>
            <person name="Nybo J.L."/>
            <person name="Theobald S."/>
            <person name="Kildgaard S."/>
            <person name="Isbrandt T."/>
            <person name="Kuo A."/>
            <person name="Sato A."/>
            <person name="Lyhne E.K."/>
            <person name="Kogle M.E."/>
            <person name="Wiebenga A."/>
            <person name="Kun R.S."/>
            <person name="Lubbers R.J."/>
            <person name="Makela M.R."/>
            <person name="Barry K."/>
            <person name="Chovatia M."/>
            <person name="Clum A."/>
            <person name="Daum C."/>
            <person name="Haridas S."/>
            <person name="He G."/>
            <person name="LaButti K."/>
            <person name="Lipzen A."/>
            <person name="Mondo S."/>
            <person name="Riley R."/>
            <person name="Salamov A."/>
            <person name="Simmons B.A."/>
            <person name="Magnuson J.K."/>
            <person name="Henrissat B."/>
            <person name="Mortensen U.H."/>
            <person name="Larsen T.O."/>
            <person name="Devries R.P."/>
            <person name="Grigoriev I.V."/>
            <person name="Machida M."/>
            <person name="Baker S.E."/>
            <person name="Andersen M.R."/>
        </authorList>
    </citation>
    <scope>NUCLEOTIDE SEQUENCE [LARGE SCALE GENOMIC DNA]</scope>
    <source>
        <strain evidence="2 3">IBT 18842</strain>
    </source>
</reference>
<proteinExistence type="predicted"/>
<dbReference type="EMBL" id="ML742257">
    <property type="protein sequence ID" value="KAE8146526.1"/>
    <property type="molecule type" value="Genomic_DNA"/>
</dbReference>
<feature type="compositionally biased region" description="Acidic residues" evidence="1">
    <location>
        <begin position="134"/>
        <end position="144"/>
    </location>
</feature>